<comment type="caution">
    <text evidence="3">The sequence shown here is derived from an EMBL/GenBank/DDBJ whole genome shotgun (WGS) entry which is preliminary data.</text>
</comment>
<dbReference type="EMBL" id="BAAANS010000056">
    <property type="protein sequence ID" value="GAA2116980.1"/>
    <property type="molecule type" value="Genomic_DNA"/>
</dbReference>
<evidence type="ECO:0000313" key="3">
    <source>
        <dbReference type="EMBL" id="GAA2116980.1"/>
    </source>
</evidence>
<dbReference type="Gene3D" id="3.30.750.24">
    <property type="entry name" value="STAS domain"/>
    <property type="match status" value="1"/>
</dbReference>
<gene>
    <name evidence="3" type="ORF">GCM10009759_62960</name>
</gene>
<dbReference type="Pfam" id="PF13466">
    <property type="entry name" value="STAS_2"/>
    <property type="match status" value="1"/>
</dbReference>
<dbReference type="InterPro" id="IPR036513">
    <property type="entry name" value="STAS_dom_sf"/>
</dbReference>
<dbReference type="RefSeq" id="WP_344557086.1">
    <property type="nucleotide sequence ID" value="NZ_BAAANS010000056.1"/>
</dbReference>
<feature type="compositionally biased region" description="Pro residues" evidence="1">
    <location>
        <begin position="110"/>
        <end position="125"/>
    </location>
</feature>
<feature type="region of interest" description="Disordered" evidence="1">
    <location>
        <begin position="109"/>
        <end position="136"/>
    </location>
</feature>
<dbReference type="SUPFAM" id="SSF52091">
    <property type="entry name" value="SpoIIaa-like"/>
    <property type="match status" value="1"/>
</dbReference>
<accession>A0ABP5JIP3</accession>
<reference evidence="4" key="1">
    <citation type="journal article" date="2019" name="Int. J. Syst. Evol. Microbiol.">
        <title>The Global Catalogue of Microorganisms (GCM) 10K type strain sequencing project: providing services to taxonomists for standard genome sequencing and annotation.</title>
        <authorList>
            <consortium name="The Broad Institute Genomics Platform"/>
            <consortium name="The Broad Institute Genome Sequencing Center for Infectious Disease"/>
            <person name="Wu L."/>
            <person name="Ma J."/>
        </authorList>
    </citation>
    <scope>NUCLEOTIDE SEQUENCE [LARGE SCALE GENOMIC DNA]</scope>
    <source>
        <strain evidence="4">JCM 14559</strain>
    </source>
</reference>
<dbReference type="PROSITE" id="PS50801">
    <property type="entry name" value="STAS"/>
    <property type="match status" value="1"/>
</dbReference>
<protein>
    <recommendedName>
        <fullName evidence="2">STAS domain-containing protein</fullName>
    </recommendedName>
</protein>
<dbReference type="InterPro" id="IPR002645">
    <property type="entry name" value="STAS_dom"/>
</dbReference>
<dbReference type="Proteomes" id="UP001500897">
    <property type="component" value="Unassembled WGS sequence"/>
</dbReference>
<name>A0ABP5JIP3_9ACTN</name>
<sequence length="136" mass="13992">MDTVLTADRRPAPPGTVVLALRGDADRDTEHVLAAALHRALAVRPAPETLVVDCSELRFCSSSCLNQLLRARTAAAGAGTVLCLAAPRPVVARLLEVTETDTVFEVLPAAPRPPARPTPSAPSAPPACGLASAGRA</sequence>
<evidence type="ECO:0000313" key="4">
    <source>
        <dbReference type="Proteomes" id="UP001500897"/>
    </source>
</evidence>
<proteinExistence type="predicted"/>
<feature type="domain" description="STAS" evidence="2">
    <location>
        <begin position="14"/>
        <end position="98"/>
    </location>
</feature>
<keyword evidence="4" id="KW-1185">Reference proteome</keyword>
<evidence type="ECO:0000259" key="2">
    <source>
        <dbReference type="PROSITE" id="PS50801"/>
    </source>
</evidence>
<evidence type="ECO:0000256" key="1">
    <source>
        <dbReference type="SAM" id="MobiDB-lite"/>
    </source>
</evidence>
<dbReference type="PANTHER" id="PTHR33495">
    <property type="entry name" value="ANTI-SIGMA FACTOR ANTAGONIST TM_1081-RELATED-RELATED"/>
    <property type="match status" value="1"/>
</dbReference>
<dbReference type="InterPro" id="IPR058548">
    <property type="entry name" value="MlaB-like_STAS"/>
</dbReference>
<dbReference type="CDD" id="cd07043">
    <property type="entry name" value="STAS_anti-anti-sigma_factors"/>
    <property type="match status" value="1"/>
</dbReference>
<organism evidence="3 4">
    <name type="scientific">Kitasatospora saccharophila</name>
    <dbReference type="NCBI Taxonomy" id="407973"/>
    <lineage>
        <taxon>Bacteria</taxon>
        <taxon>Bacillati</taxon>
        <taxon>Actinomycetota</taxon>
        <taxon>Actinomycetes</taxon>
        <taxon>Kitasatosporales</taxon>
        <taxon>Streptomycetaceae</taxon>
        <taxon>Kitasatospora</taxon>
    </lineage>
</organism>
<dbReference type="PANTHER" id="PTHR33495:SF2">
    <property type="entry name" value="ANTI-SIGMA FACTOR ANTAGONIST TM_1081-RELATED"/>
    <property type="match status" value="1"/>
</dbReference>